<proteinExistence type="predicted"/>
<reference evidence="2 3" key="1">
    <citation type="submission" date="2018-09" db="EMBL/GenBank/DDBJ databases">
        <title>Phylogeny of the Shewanellaceae, and recommendation for two new genera, Pseudoshewanella and Parashewanella.</title>
        <authorList>
            <person name="Wang G."/>
        </authorList>
    </citation>
    <scope>NUCLEOTIDE SEQUENCE [LARGE SCALE GENOMIC DNA]</scope>
    <source>
        <strain evidence="2 3">C51</strain>
    </source>
</reference>
<organism evidence="2 3">
    <name type="scientific">Parashewanella curva</name>
    <dbReference type="NCBI Taxonomy" id="2338552"/>
    <lineage>
        <taxon>Bacteria</taxon>
        <taxon>Pseudomonadati</taxon>
        <taxon>Pseudomonadota</taxon>
        <taxon>Gammaproteobacteria</taxon>
        <taxon>Alteromonadales</taxon>
        <taxon>Shewanellaceae</taxon>
        <taxon>Parashewanella</taxon>
    </lineage>
</organism>
<keyword evidence="3" id="KW-1185">Reference proteome</keyword>
<keyword evidence="1" id="KW-0732">Signal</keyword>
<dbReference type="RefSeq" id="WP_121839641.1">
    <property type="nucleotide sequence ID" value="NZ_ML014794.1"/>
</dbReference>
<accession>A0A3L8PWA2</accession>
<gene>
    <name evidence="2" type="ORF">D5018_14105</name>
</gene>
<name>A0A3L8PWA2_9GAMM</name>
<evidence type="ECO:0000256" key="1">
    <source>
        <dbReference type="SAM" id="SignalP"/>
    </source>
</evidence>
<comment type="caution">
    <text evidence="2">The sequence shown here is derived from an EMBL/GenBank/DDBJ whole genome shotgun (WGS) entry which is preliminary data.</text>
</comment>
<feature type="chain" id="PRO_5018051909" evidence="1">
    <location>
        <begin position="21"/>
        <end position="119"/>
    </location>
</feature>
<evidence type="ECO:0000313" key="3">
    <source>
        <dbReference type="Proteomes" id="UP000281474"/>
    </source>
</evidence>
<dbReference type="Proteomes" id="UP000281474">
    <property type="component" value="Unassembled WGS sequence"/>
</dbReference>
<sequence length="119" mass="13128">MKTSHLLLGLPFLLPIQVFAHTTISGKETVREICIMASKELLSKNIMPSAAVTCYSKLFPQKTYFNIQDMFKDGWEPISVGVGQGEAATAYDNTPYQDPAQINSDTMQSLGIVVEKTIN</sequence>
<dbReference type="EMBL" id="QZEI01000045">
    <property type="protein sequence ID" value="RLV59079.1"/>
    <property type="molecule type" value="Genomic_DNA"/>
</dbReference>
<dbReference type="AlphaFoldDB" id="A0A3L8PWA2"/>
<feature type="signal peptide" evidence="1">
    <location>
        <begin position="1"/>
        <end position="20"/>
    </location>
</feature>
<evidence type="ECO:0000313" key="2">
    <source>
        <dbReference type="EMBL" id="RLV59079.1"/>
    </source>
</evidence>
<protein>
    <submittedName>
        <fullName evidence="2">Uncharacterized protein</fullName>
    </submittedName>
</protein>